<dbReference type="InterPro" id="IPR001193">
    <property type="entry name" value="MBTPS2"/>
</dbReference>
<dbReference type="AlphaFoldDB" id="A0A9N9N9J1"/>
<comment type="caution">
    <text evidence="9">The sequence shown here is derived from an EMBL/GenBank/DDBJ whole genome shotgun (WGS) entry which is preliminary data.</text>
</comment>
<keyword evidence="4 7" id="KW-0472">Membrane</keyword>
<evidence type="ECO:0000313" key="10">
    <source>
        <dbReference type="Proteomes" id="UP000789405"/>
    </source>
</evidence>
<organism evidence="9 10">
    <name type="scientific">Dentiscutata erythropus</name>
    <dbReference type="NCBI Taxonomy" id="1348616"/>
    <lineage>
        <taxon>Eukaryota</taxon>
        <taxon>Fungi</taxon>
        <taxon>Fungi incertae sedis</taxon>
        <taxon>Mucoromycota</taxon>
        <taxon>Glomeromycotina</taxon>
        <taxon>Glomeromycetes</taxon>
        <taxon>Diversisporales</taxon>
        <taxon>Gigasporaceae</taxon>
        <taxon>Dentiscutata</taxon>
    </lineage>
</organism>
<evidence type="ECO:0000256" key="1">
    <source>
        <dbReference type="ARBA" id="ARBA00004127"/>
    </source>
</evidence>
<dbReference type="EMBL" id="CAJVPY010010057">
    <property type="protein sequence ID" value="CAG8714965.1"/>
    <property type="molecule type" value="Genomic_DNA"/>
</dbReference>
<keyword evidence="2 7" id="KW-0812">Transmembrane</keyword>
<feature type="non-terminal residue" evidence="9">
    <location>
        <position position="889"/>
    </location>
</feature>
<name>A0A9N9N9J1_9GLOM</name>
<feature type="non-terminal residue" evidence="9">
    <location>
        <position position="1"/>
    </location>
</feature>
<dbReference type="PANTHER" id="PTHR13325">
    <property type="entry name" value="PROTEASE M50 MEMBRANE-BOUND TRANSCRIPTION FACTOR SITE 2 PROTEASE"/>
    <property type="match status" value="1"/>
</dbReference>
<feature type="transmembrane region" description="Helical" evidence="7">
    <location>
        <begin position="672"/>
        <end position="693"/>
    </location>
</feature>
<sequence length="889" mass="100050">PSTVTRKNEFIVRSQMIGLMDRNDTSKDSVTKRRFERNNNDGRSYARSGKSNDNSGNDNYSDDYRGESSDVDGNDGTKDAIDALIDKTPGPCEVCILLVSRTYSPKELELFPSYLFTKLRPRVLVGCVVDKVYTSSDSIEFGHGISLFLGGLGKKENNWRFDEFCDNVQGSRREYKTNSVGRWSTLNTEMKSNMLEINEYNLNKFQSISTIPHEFELPDELKVLKEKNICPDLFFLISDAEPYQFLESLDHHFPQSRPFSLFKNNNTLSRGIVGLAFTSMTSTSTIKKQIQVDHQALCSIGEPLKITNCQGNIIIELDSLNPTELLLKRFQSENIGQALSKETEYYLGIYDVENKLDESLLMVNKILSGDPVRGNMAIDTTKNLKNGQFVKFMYRKDYSKFESIPKISNNNGINLALAISDKEEMDISASSPTLNRTFTEKNIFGGISENGIIVGKGAISENQIGTSWQTLPNPRISSSLPLSRLQSHSPIFHISNNPFNIRFSTNILNNVFGSIVKRLPKFWKIWFTIGVIVGIITFLFGIGTMIVASWKLLIAIFDLLGSSWSAETQIVSPDIVKRSFEDSNVQHYINEKDHQVFIPVIPGITLPISHFWYYLLALLICGVIHEAGHALAAAKERIEIKSTGIFLYILYPGAFVEFDLHELKELSALRQLRIICAGVWHNAVLFLLGTLLLNTGLLTMFMGNTAWRLVDGLGVSVVSVESDTALSTYLKPSMLITKLDDFDLSGSSLDSWNDYLLQNEKLYIDSLGFCASKKDSASLDCCDISIDHPYGNAKDNMTSCFKRIDENNEHKQELSCLPTIPILVNIDAQRCLNDADCSSASSMCVLPYTPKGYPKPLRIYFKDAPWVQENDDQEKLVLYFGELVDVWEI</sequence>
<gene>
    <name evidence="9" type="ORF">DERYTH_LOCUS13866</name>
</gene>
<dbReference type="Pfam" id="PF02163">
    <property type="entry name" value="Peptidase_M50"/>
    <property type="match status" value="1"/>
</dbReference>
<feature type="compositionally biased region" description="Low complexity" evidence="6">
    <location>
        <begin position="48"/>
        <end position="59"/>
    </location>
</feature>
<dbReference type="GO" id="GO:0012505">
    <property type="term" value="C:endomembrane system"/>
    <property type="evidence" value="ECO:0007669"/>
    <property type="project" value="UniProtKB-SubCell"/>
</dbReference>
<protein>
    <recommendedName>
        <fullName evidence="5">Endopeptidase S2P</fullName>
    </recommendedName>
</protein>
<dbReference type="GO" id="GO:0016020">
    <property type="term" value="C:membrane"/>
    <property type="evidence" value="ECO:0007669"/>
    <property type="project" value="InterPro"/>
</dbReference>
<dbReference type="GO" id="GO:1905897">
    <property type="term" value="P:regulation of response to endoplasmic reticulum stress"/>
    <property type="evidence" value="ECO:0007669"/>
    <property type="project" value="TreeGrafter"/>
</dbReference>
<feature type="region of interest" description="Disordered" evidence="6">
    <location>
        <begin position="21"/>
        <end position="75"/>
    </location>
</feature>
<dbReference type="PANTHER" id="PTHR13325:SF3">
    <property type="entry name" value="MEMBRANE-BOUND TRANSCRIPTION FACTOR SITE-2 PROTEASE"/>
    <property type="match status" value="1"/>
</dbReference>
<feature type="transmembrane region" description="Helical" evidence="7">
    <location>
        <begin position="611"/>
        <end position="632"/>
    </location>
</feature>
<reference evidence="9" key="1">
    <citation type="submission" date="2021-06" db="EMBL/GenBank/DDBJ databases">
        <authorList>
            <person name="Kallberg Y."/>
            <person name="Tangrot J."/>
            <person name="Rosling A."/>
        </authorList>
    </citation>
    <scope>NUCLEOTIDE SEQUENCE</scope>
    <source>
        <strain evidence="9">MA453B</strain>
    </source>
</reference>
<evidence type="ECO:0000256" key="6">
    <source>
        <dbReference type="SAM" id="MobiDB-lite"/>
    </source>
</evidence>
<dbReference type="InterPro" id="IPR008915">
    <property type="entry name" value="Peptidase_M50"/>
</dbReference>
<dbReference type="OrthoDB" id="10251508at2759"/>
<feature type="transmembrane region" description="Helical" evidence="7">
    <location>
        <begin position="525"/>
        <end position="550"/>
    </location>
</feature>
<comment type="subcellular location">
    <subcellularLocation>
        <location evidence="1">Endomembrane system</location>
        <topology evidence="1">Multi-pass membrane protein</topology>
    </subcellularLocation>
</comment>
<proteinExistence type="predicted"/>
<evidence type="ECO:0000256" key="7">
    <source>
        <dbReference type="SAM" id="Phobius"/>
    </source>
</evidence>
<evidence type="ECO:0000256" key="2">
    <source>
        <dbReference type="ARBA" id="ARBA00022692"/>
    </source>
</evidence>
<accession>A0A9N9N9J1</accession>
<dbReference type="GO" id="GO:0031293">
    <property type="term" value="P:membrane protein intracellular domain proteolysis"/>
    <property type="evidence" value="ECO:0007669"/>
    <property type="project" value="TreeGrafter"/>
</dbReference>
<evidence type="ECO:0000313" key="9">
    <source>
        <dbReference type="EMBL" id="CAG8714965.1"/>
    </source>
</evidence>
<dbReference type="GO" id="GO:0004222">
    <property type="term" value="F:metalloendopeptidase activity"/>
    <property type="evidence" value="ECO:0007669"/>
    <property type="project" value="InterPro"/>
</dbReference>
<evidence type="ECO:0000256" key="5">
    <source>
        <dbReference type="ARBA" id="ARBA00032658"/>
    </source>
</evidence>
<dbReference type="Proteomes" id="UP000789405">
    <property type="component" value="Unassembled WGS sequence"/>
</dbReference>
<keyword evidence="10" id="KW-1185">Reference proteome</keyword>
<feature type="domain" description="Peptidase M50" evidence="8">
    <location>
        <begin position="613"/>
        <end position="693"/>
    </location>
</feature>
<keyword evidence="3 7" id="KW-1133">Transmembrane helix</keyword>
<evidence type="ECO:0000256" key="3">
    <source>
        <dbReference type="ARBA" id="ARBA00022989"/>
    </source>
</evidence>
<feature type="compositionally biased region" description="Basic and acidic residues" evidence="6">
    <location>
        <begin position="21"/>
        <end position="40"/>
    </location>
</feature>
<evidence type="ECO:0000256" key="4">
    <source>
        <dbReference type="ARBA" id="ARBA00023136"/>
    </source>
</evidence>
<evidence type="ECO:0000259" key="8">
    <source>
        <dbReference type="Pfam" id="PF02163"/>
    </source>
</evidence>
<dbReference type="GO" id="GO:0005737">
    <property type="term" value="C:cytoplasm"/>
    <property type="evidence" value="ECO:0007669"/>
    <property type="project" value="TreeGrafter"/>
</dbReference>
<dbReference type="PRINTS" id="PR01000">
    <property type="entry name" value="SREBPS2PTASE"/>
</dbReference>